<protein>
    <recommendedName>
        <fullName evidence="4">Acyl-CoA:diacylglycerol acyltransferase</fullName>
    </recommendedName>
</protein>
<dbReference type="PROSITE" id="PS51318">
    <property type="entry name" value="TAT"/>
    <property type="match status" value="1"/>
</dbReference>
<evidence type="ECO:0008006" key="4">
    <source>
        <dbReference type="Google" id="ProtNLM"/>
    </source>
</evidence>
<dbReference type="AlphaFoldDB" id="A0A9X2H916"/>
<proteinExistence type="predicted"/>
<organism evidence="2 3">
    <name type="scientific">Rothia santali</name>
    <dbReference type="NCBI Taxonomy" id="2949643"/>
    <lineage>
        <taxon>Bacteria</taxon>
        <taxon>Bacillati</taxon>
        <taxon>Actinomycetota</taxon>
        <taxon>Actinomycetes</taxon>
        <taxon>Micrococcales</taxon>
        <taxon>Micrococcaceae</taxon>
        <taxon>Rothia</taxon>
    </lineage>
</organism>
<reference evidence="2" key="1">
    <citation type="submission" date="2022-06" db="EMBL/GenBank/DDBJ databases">
        <title>Rothia sp. isolated from sandalwood seedling.</title>
        <authorList>
            <person name="Tuikhar N."/>
            <person name="Kirdat K."/>
            <person name="Thorat V."/>
            <person name="Swetha P."/>
            <person name="Padma S."/>
            <person name="Sundararaj R."/>
            <person name="Yadav A."/>
        </authorList>
    </citation>
    <scope>NUCLEOTIDE SEQUENCE</scope>
    <source>
        <strain evidence="2">AR01</strain>
    </source>
</reference>
<dbReference type="SUPFAM" id="SSF53474">
    <property type="entry name" value="alpha/beta-Hydrolases"/>
    <property type="match status" value="1"/>
</dbReference>
<feature type="chain" id="PRO_5040926221" description="Acyl-CoA:diacylglycerol acyltransferase" evidence="1">
    <location>
        <begin position="29"/>
        <end position="271"/>
    </location>
</feature>
<evidence type="ECO:0000256" key="1">
    <source>
        <dbReference type="SAM" id="SignalP"/>
    </source>
</evidence>
<evidence type="ECO:0000313" key="2">
    <source>
        <dbReference type="EMBL" id="MCP3425309.1"/>
    </source>
</evidence>
<evidence type="ECO:0000313" key="3">
    <source>
        <dbReference type="Proteomes" id="UP001139502"/>
    </source>
</evidence>
<dbReference type="InterPro" id="IPR029058">
    <property type="entry name" value="AB_hydrolase_fold"/>
</dbReference>
<comment type="caution">
    <text evidence="2">The sequence shown here is derived from an EMBL/GenBank/DDBJ whole genome shotgun (WGS) entry which is preliminary data.</text>
</comment>
<accession>A0A9X2H916</accession>
<dbReference type="Gene3D" id="3.40.50.1820">
    <property type="entry name" value="alpha/beta hydrolase"/>
    <property type="match status" value="1"/>
</dbReference>
<dbReference type="InterPro" id="IPR006311">
    <property type="entry name" value="TAT_signal"/>
</dbReference>
<dbReference type="RefSeq" id="WP_254165432.1">
    <property type="nucleotide sequence ID" value="NZ_JANAFB010000007.1"/>
</dbReference>
<keyword evidence="3" id="KW-1185">Reference proteome</keyword>
<sequence>MTISRRGALAAVAAGAALAAIGSAPALAAKAHPHGTYFSFTSGAGVTSEYHVYAKGVDWSKRVGAVFYFDGDHKTKKNSRIHNPGHRDMLKMAEHANWRNMILVGAISTDKKTSDEGMTWWEDIDRNGNWFRALAQHLIKTHGLDATRLWFCGYSGGAEFITYEVFADRQSWIKGGGAVMIGGGGCYGMDTSPAAAFKQIPMRWVVGNRDQVGATSPPTWSATAAAAEGQGAYRRAGFTKTRTLTIIGDHLAYDIPKLLENALNDNGVGRV</sequence>
<gene>
    <name evidence="2" type="ORF">NBM05_04545</name>
</gene>
<dbReference type="EMBL" id="JANAFB010000007">
    <property type="protein sequence ID" value="MCP3425309.1"/>
    <property type="molecule type" value="Genomic_DNA"/>
</dbReference>
<keyword evidence="1" id="KW-0732">Signal</keyword>
<name>A0A9X2H916_9MICC</name>
<dbReference type="Proteomes" id="UP001139502">
    <property type="component" value="Unassembled WGS sequence"/>
</dbReference>
<feature type="signal peptide" evidence="1">
    <location>
        <begin position="1"/>
        <end position="28"/>
    </location>
</feature>